<protein>
    <submittedName>
        <fullName evidence="2">Uncharacterized protein</fullName>
    </submittedName>
</protein>
<dbReference type="Proteomes" id="UP000193925">
    <property type="component" value="Chromosome AFERRI"/>
</dbReference>
<name>A0A060UZR8_9PROT</name>
<accession>A0A060UZR8</accession>
<evidence type="ECO:0000256" key="1">
    <source>
        <dbReference type="SAM" id="MobiDB-lite"/>
    </source>
</evidence>
<proteinExistence type="predicted"/>
<feature type="region of interest" description="Disordered" evidence="1">
    <location>
        <begin position="295"/>
        <end position="314"/>
    </location>
</feature>
<dbReference type="EMBL" id="LT841305">
    <property type="protein sequence ID" value="SMH66514.1"/>
    <property type="molecule type" value="Genomic_DNA"/>
</dbReference>
<organism evidence="2">
    <name type="scientific">Acidithiobacillus ferrivorans</name>
    <dbReference type="NCBI Taxonomy" id="160808"/>
    <lineage>
        <taxon>Bacteria</taxon>
        <taxon>Pseudomonadati</taxon>
        <taxon>Pseudomonadota</taxon>
        <taxon>Acidithiobacillia</taxon>
        <taxon>Acidithiobacillales</taxon>
        <taxon>Acidithiobacillaceae</taxon>
        <taxon>Acidithiobacillus</taxon>
    </lineage>
</organism>
<sequence>MAFMSAQDMMQIGGAVAGALFNAFKNPDLPEPQLVANLVWELPNEINKINLAGTAKVSAGGVFVHAQPFVACKSFPKTKPKSVEIGDLLLIRTLVEKKAVVERRALLLQAKKSDSIPATPDNKNQWHLYEQWPSFTYAINSGLLKGKKRHIKEPDMYDAAKYLLIGQCVAPSNCRHMCCVGWPCHLLYKFHSDICCHYTAQPTKPEISRYRCFAEEIVDFLAGNAGKVFIYPPQRPRLNGWHKVIRDLIDETAKAKSVLIGRAAGVSGKKERGNGTLSFMISTTQSPYYLVVDGNGTANSDTTPPKVPRDWSQGDDGRGISIIEVIVEKGESSTLS</sequence>
<gene>
    <name evidence="3" type="ORF">AFERRI_30246</name>
    <name evidence="2" type="ORF">AFERRI_90004</name>
</gene>
<evidence type="ECO:0000313" key="3">
    <source>
        <dbReference type="EMBL" id="SMH66514.1"/>
    </source>
</evidence>
<dbReference type="RefSeq" id="WP_035195633.1">
    <property type="nucleotide sequence ID" value="NZ_CCCS020000082.1"/>
</dbReference>
<reference evidence="3 4" key="3">
    <citation type="submission" date="2017-03" db="EMBL/GenBank/DDBJ databases">
        <authorList>
            <person name="Regsiter A."/>
            <person name="William W."/>
        </authorList>
    </citation>
    <scope>NUCLEOTIDE SEQUENCE [LARGE SCALE GENOMIC DNA]</scope>
    <source>
        <strain evidence="3">PRJEB5721</strain>
    </source>
</reference>
<dbReference type="EMBL" id="CCCS020000082">
    <property type="protein sequence ID" value="CDQ12148.1"/>
    <property type="molecule type" value="Genomic_DNA"/>
</dbReference>
<evidence type="ECO:0000313" key="4">
    <source>
        <dbReference type="Proteomes" id="UP000193925"/>
    </source>
</evidence>
<keyword evidence="4" id="KW-1185">Reference proteome</keyword>
<evidence type="ECO:0000313" key="2">
    <source>
        <dbReference type="EMBL" id="CDQ12148.1"/>
    </source>
</evidence>
<dbReference type="AlphaFoldDB" id="A0A060UZR8"/>
<reference evidence="2" key="1">
    <citation type="submission" date="2014-03" db="EMBL/GenBank/DDBJ databases">
        <authorList>
            <person name="Genoscope - CEA"/>
        </authorList>
    </citation>
    <scope>NUCLEOTIDE SEQUENCE [LARGE SCALE GENOMIC DNA]</scope>
    <source>
        <strain evidence="2">CF27</strain>
    </source>
</reference>
<reference evidence="2" key="2">
    <citation type="submission" date="2014-07" db="EMBL/GenBank/DDBJ databases">
        <title>Initial genome analysis of the psychrotolerant acidophile Acidithiobacillus ferrivorans CF27: insights into iron and sulfur oxidation pathways and into biofilm formation.</title>
        <authorList>
            <person name="Talla E."/>
            <person name="Hedrich S."/>
            <person name="Mangenot S."/>
            <person name="Ji B."/>
            <person name="Johnson D.B."/>
            <person name="Barbe V."/>
            <person name="Bonnefoy V."/>
        </authorList>
    </citation>
    <scope>NUCLEOTIDE SEQUENCE [LARGE SCALE GENOMIC DNA]</scope>
    <source>
        <strain evidence="2">CF27</strain>
    </source>
</reference>